<protein>
    <submittedName>
        <fullName evidence="1">Uncharacterized protein</fullName>
    </submittedName>
</protein>
<accession>A0A0E9U8R7</accession>
<sequence>MINETLQHTVQVNSFPQQ</sequence>
<organism evidence="1">
    <name type="scientific">Anguilla anguilla</name>
    <name type="common">European freshwater eel</name>
    <name type="synonym">Muraena anguilla</name>
    <dbReference type="NCBI Taxonomy" id="7936"/>
    <lineage>
        <taxon>Eukaryota</taxon>
        <taxon>Metazoa</taxon>
        <taxon>Chordata</taxon>
        <taxon>Craniata</taxon>
        <taxon>Vertebrata</taxon>
        <taxon>Euteleostomi</taxon>
        <taxon>Actinopterygii</taxon>
        <taxon>Neopterygii</taxon>
        <taxon>Teleostei</taxon>
        <taxon>Anguilliformes</taxon>
        <taxon>Anguillidae</taxon>
        <taxon>Anguilla</taxon>
    </lineage>
</organism>
<dbReference type="EMBL" id="GBXM01046298">
    <property type="protein sequence ID" value="JAH62279.1"/>
    <property type="molecule type" value="Transcribed_RNA"/>
</dbReference>
<evidence type="ECO:0000313" key="1">
    <source>
        <dbReference type="EMBL" id="JAH62279.1"/>
    </source>
</evidence>
<reference evidence="1" key="1">
    <citation type="submission" date="2014-11" db="EMBL/GenBank/DDBJ databases">
        <authorList>
            <person name="Amaro Gonzalez C."/>
        </authorList>
    </citation>
    <scope>NUCLEOTIDE SEQUENCE</scope>
</reference>
<dbReference type="AlphaFoldDB" id="A0A0E9U8R7"/>
<name>A0A0E9U8R7_ANGAN</name>
<reference evidence="1" key="2">
    <citation type="journal article" date="2015" name="Fish Shellfish Immunol.">
        <title>Early steps in the European eel (Anguilla anguilla)-Vibrio vulnificus interaction in the gills: Role of the RtxA13 toxin.</title>
        <authorList>
            <person name="Callol A."/>
            <person name="Pajuelo D."/>
            <person name="Ebbesson L."/>
            <person name="Teles M."/>
            <person name="MacKenzie S."/>
            <person name="Amaro C."/>
        </authorList>
    </citation>
    <scope>NUCLEOTIDE SEQUENCE</scope>
</reference>
<proteinExistence type="predicted"/>